<sequence length="444" mass="46318">MEQTTRLKLPYILPSQAQKHVTHNEALRALDAIVQIGVDGADRNDPPADPAEGERHLVGDAPMGAFAGHAGAIAAFQDGSWSFHEPLPGWLAWNAETQALLVHDGAGWAPVVDLRSVPMVGVNATADAVNRLTVAAPATLLTHDGAGHQLKINKAEAGDTGSLLFQTGWSGRAEMGLAGDDDFSVKVSPDGTEWRTALAIEAETGRIEAAGLTIAPGAAGESGLAFASLTAASPAAPRTNKTLGVDADGKVVQLKASLPSYVMTGSDSETTAIRDFNAQIAKGTGIYLGDAGGAIANNPIGDWYQMTFTGVNAGFFSQLMIANAEVCFRGAAVSGVAGATWYTLMKQSGATTGYVPYYDVAGTQRRYLNSSLYQAAGRMGIGTASPEVTALLDLASTQKGFLAPRMTEAQRDAIAAPAVGLIIYNLTPNEPQFWDGTEWVGMRG</sequence>
<reference evidence="1 2" key="1">
    <citation type="submission" date="2018-12" db="EMBL/GenBank/DDBJ databases">
        <title>Mesorhizobium carbonis sp. nov., isolated from coal mine water.</title>
        <authorList>
            <person name="Xin W."/>
            <person name="Xu Z."/>
            <person name="Xiang F."/>
            <person name="Zhang J."/>
            <person name="Xi L."/>
            <person name="Liu J."/>
        </authorList>
    </citation>
    <scope>NUCLEOTIDE SEQUENCE [LARGE SCALE GENOMIC DNA]</scope>
    <source>
        <strain evidence="1 2">B2.3</strain>
    </source>
</reference>
<protein>
    <submittedName>
        <fullName evidence="1">DUF2793 domain-containing protein</fullName>
    </submittedName>
</protein>
<dbReference type="RefSeq" id="WP_126701129.1">
    <property type="nucleotide sequence ID" value="NZ_RWKW01000063.1"/>
</dbReference>
<evidence type="ECO:0000313" key="2">
    <source>
        <dbReference type="Proteomes" id="UP000278398"/>
    </source>
</evidence>
<dbReference type="AlphaFoldDB" id="A0A429YUN7"/>
<name>A0A429YUN7_9HYPH</name>
<dbReference type="OrthoDB" id="564699at2"/>
<organism evidence="1 2">
    <name type="scientific">Aquibium carbonis</name>
    <dbReference type="NCBI Taxonomy" id="2495581"/>
    <lineage>
        <taxon>Bacteria</taxon>
        <taxon>Pseudomonadati</taxon>
        <taxon>Pseudomonadota</taxon>
        <taxon>Alphaproteobacteria</taxon>
        <taxon>Hyphomicrobiales</taxon>
        <taxon>Phyllobacteriaceae</taxon>
        <taxon>Aquibium</taxon>
    </lineage>
</organism>
<gene>
    <name evidence="1" type="ORF">EJC49_16975</name>
</gene>
<dbReference type="Pfam" id="PF10983">
    <property type="entry name" value="DUF2793"/>
    <property type="match status" value="1"/>
</dbReference>
<dbReference type="Proteomes" id="UP000278398">
    <property type="component" value="Unassembled WGS sequence"/>
</dbReference>
<comment type="caution">
    <text evidence="1">The sequence shown here is derived from an EMBL/GenBank/DDBJ whole genome shotgun (WGS) entry which is preliminary data.</text>
</comment>
<dbReference type="InterPro" id="IPR021251">
    <property type="entry name" value="DUF2793"/>
</dbReference>
<evidence type="ECO:0000313" key="1">
    <source>
        <dbReference type="EMBL" id="RST85171.1"/>
    </source>
</evidence>
<accession>A0A429YUN7</accession>
<proteinExistence type="predicted"/>
<keyword evidence="2" id="KW-1185">Reference proteome</keyword>
<dbReference type="EMBL" id="RWKW01000063">
    <property type="protein sequence ID" value="RST85171.1"/>
    <property type="molecule type" value="Genomic_DNA"/>
</dbReference>